<dbReference type="EMBL" id="JABJNZ010000019">
    <property type="protein sequence ID" value="MBT4870142.1"/>
    <property type="molecule type" value="Genomic_DNA"/>
</dbReference>
<feature type="transmembrane region" description="Helical" evidence="1">
    <location>
        <begin position="12"/>
        <end position="31"/>
    </location>
</feature>
<evidence type="ECO:0000313" key="2">
    <source>
        <dbReference type="EMBL" id="MBT4870142.1"/>
    </source>
</evidence>
<organism evidence="2 3">
    <name type="scientific">Candidatus Iainarchaeum sp</name>
    <dbReference type="NCBI Taxonomy" id="3101447"/>
    <lineage>
        <taxon>Archaea</taxon>
        <taxon>Candidatus Iainarchaeota</taxon>
        <taxon>Candidatus Iainarchaeia</taxon>
        <taxon>Candidatus Iainarchaeales</taxon>
        <taxon>Candidatus Iainarchaeaceae</taxon>
        <taxon>Candidatus Iainarchaeum</taxon>
    </lineage>
</organism>
<name>A0A8T5GE05_9ARCH</name>
<evidence type="ECO:0000256" key="1">
    <source>
        <dbReference type="SAM" id="Phobius"/>
    </source>
</evidence>
<feature type="transmembrane region" description="Helical" evidence="1">
    <location>
        <begin position="94"/>
        <end position="111"/>
    </location>
</feature>
<keyword evidence="1" id="KW-0472">Membrane</keyword>
<reference evidence="2" key="1">
    <citation type="journal article" date="2021" name="ISME J.">
        <title>Mercury methylation by metabolically versatile and cosmopolitan marine bacteria.</title>
        <authorList>
            <person name="Lin H."/>
            <person name="Ascher D.B."/>
            <person name="Myung Y."/>
            <person name="Lamborg C.H."/>
            <person name="Hallam S.J."/>
            <person name="Gionfriddo C.M."/>
            <person name="Holt K.E."/>
            <person name="Moreau J.W."/>
        </authorList>
    </citation>
    <scope>NUCLEOTIDE SEQUENCE</scope>
    <source>
        <strain evidence="2">SI075_bin30</strain>
    </source>
</reference>
<dbReference type="AlphaFoldDB" id="A0A8T5GE05"/>
<evidence type="ECO:0000313" key="3">
    <source>
        <dbReference type="Proteomes" id="UP000722459"/>
    </source>
</evidence>
<proteinExistence type="predicted"/>
<sequence length="150" mass="17018">MESIVFYFSKFDMFAGGFIGFFSLFAFFYAFSFTGVRGEFEHPFEKALELLLPAFIVALFLNFLGLPQIVIGASVVVAYVAFAKNALKLNNKQWAILAVKIACLLAIFGLLDLWSRNILFIGYLAYNILVSEKKLKDKEKDSKNKENEKD</sequence>
<feature type="transmembrane region" description="Helical" evidence="1">
    <location>
        <begin position="51"/>
        <end position="82"/>
    </location>
</feature>
<keyword evidence="1" id="KW-1133">Transmembrane helix</keyword>
<gene>
    <name evidence="2" type="ORF">HON47_01045</name>
</gene>
<protein>
    <submittedName>
        <fullName evidence="2">Uncharacterized protein</fullName>
    </submittedName>
</protein>
<keyword evidence="1" id="KW-0812">Transmembrane</keyword>
<dbReference type="Proteomes" id="UP000722459">
    <property type="component" value="Unassembled WGS sequence"/>
</dbReference>
<accession>A0A8T5GE05</accession>
<comment type="caution">
    <text evidence="2">The sequence shown here is derived from an EMBL/GenBank/DDBJ whole genome shotgun (WGS) entry which is preliminary data.</text>
</comment>